<dbReference type="Proteomes" id="UP001153332">
    <property type="component" value="Unassembled WGS sequence"/>
</dbReference>
<keyword evidence="2" id="KW-1185">Reference proteome</keyword>
<sequence length="90" mass="9424">MRLQAHEDVNGAGDNNDETNPAQSGPAQPSNTGIGLYSSAQIKGAYIGALSGCTAGSMRGIGVMASFHKETKTSCPLVRCSDNRNAYLEY</sequence>
<evidence type="ECO:0000313" key="1">
    <source>
        <dbReference type="EMBL" id="KAJ8121415.1"/>
    </source>
</evidence>
<dbReference type="EMBL" id="JAPUUL010003826">
    <property type="protein sequence ID" value="KAJ8121415.1"/>
    <property type="molecule type" value="Genomic_DNA"/>
</dbReference>
<gene>
    <name evidence="1" type="ORF">O1611_g10109</name>
</gene>
<reference evidence="1" key="1">
    <citation type="submission" date="2022-12" db="EMBL/GenBank/DDBJ databases">
        <title>Genome Sequence of Lasiodiplodia mahajangana.</title>
        <authorList>
            <person name="Buettner E."/>
        </authorList>
    </citation>
    <scope>NUCLEOTIDE SEQUENCE</scope>
    <source>
        <strain evidence="1">VT137</strain>
    </source>
</reference>
<name>A0ACC2J1R1_9PEZI</name>
<protein>
    <submittedName>
        <fullName evidence="1">Uncharacterized protein</fullName>
    </submittedName>
</protein>
<proteinExistence type="predicted"/>
<evidence type="ECO:0000313" key="2">
    <source>
        <dbReference type="Proteomes" id="UP001153332"/>
    </source>
</evidence>
<accession>A0ACC2J1R1</accession>
<organism evidence="1 2">
    <name type="scientific">Lasiodiplodia mahajangana</name>
    <dbReference type="NCBI Taxonomy" id="1108764"/>
    <lineage>
        <taxon>Eukaryota</taxon>
        <taxon>Fungi</taxon>
        <taxon>Dikarya</taxon>
        <taxon>Ascomycota</taxon>
        <taxon>Pezizomycotina</taxon>
        <taxon>Dothideomycetes</taxon>
        <taxon>Dothideomycetes incertae sedis</taxon>
        <taxon>Botryosphaeriales</taxon>
        <taxon>Botryosphaeriaceae</taxon>
        <taxon>Lasiodiplodia</taxon>
    </lineage>
</organism>
<comment type="caution">
    <text evidence="1">The sequence shown here is derived from an EMBL/GenBank/DDBJ whole genome shotgun (WGS) entry which is preliminary data.</text>
</comment>